<feature type="domain" description="HTH lysR-type" evidence="5">
    <location>
        <begin position="6"/>
        <end position="63"/>
    </location>
</feature>
<dbReference type="InterPro" id="IPR037402">
    <property type="entry name" value="YidZ_PBP2"/>
</dbReference>
<dbReference type="InterPro" id="IPR036390">
    <property type="entry name" value="WH_DNA-bd_sf"/>
</dbReference>
<dbReference type="CDD" id="cd08417">
    <property type="entry name" value="PBP2_Nitroaromatics_like"/>
    <property type="match status" value="1"/>
</dbReference>
<dbReference type="Pfam" id="PF03466">
    <property type="entry name" value="LysR_substrate"/>
    <property type="match status" value="1"/>
</dbReference>
<proteinExistence type="inferred from homology"/>
<evidence type="ECO:0000313" key="6">
    <source>
        <dbReference type="EMBL" id="QBF83007.1"/>
    </source>
</evidence>
<dbReference type="PRINTS" id="PR00039">
    <property type="entry name" value="HTHLYSR"/>
</dbReference>
<dbReference type="InterPro" id="IPR005119">
    <property type="entry name" value="LysR_subst-bd"/>
</dbReference>
<dbReference type="AlphaFoldDB" id="A0A411PHD7"/>
<evidence type="ECO:0000256" key="1">
    <source>
        <dbReference type="ARBA" id="ARBA00009437"/>
    </source>
</evidence>
<dbReference type="OrthoDB" id="6621790at2"/>
<dbReference type="GO" id="GO:0003677">
    <property type="term" value="F:DNA binding"/>
    <property type="evidence" value="ECO:0007669"/>
    <property type="project" value="UniProtKB-KW"/>
</dbReference>
<dbReference type="Gene3D" id="1.10.10.10">
    <property type="entry name" value="Winged helix-like DNA-binding domain superfamily/Winged helix DNA-binding domain"/>
    <property type="match status" value="1"/>
</dbReference>
<dbReference type="InterPro" id="IPR050389">
    <property type="entry name" value="LysR-type_TF"/>
</dbReference>
<keyword evidence="4" id="KW-0804">Transcription</keyword>
<name>A0A411PHD7_9GAMM</name>
<accession>A0A411PHD7</accession>
<dbReference type="Proteomes" id="UP000291106">
    <property type="component" value="Chromosome"/>
</dbReference>
<dbReference type="EMBL" id="CP036200">
    <property type="protein sequence ID" value="QBF83007.1"/>
    <property type="molecule type" value="Genomic_DNA"/>
</dbReference>
<dbReference type="InterPro" id="IPR036388">
    <property type="entry name" value="WH-like_DNA-bd_sf"/>
</dbReference>
<dbReference type="PROSITE" id="PS50931">
    <property type="entry name" value="HTH_LYSR"/>
    <property type="match status" value="1"/>
</dbReference>
<dbReference type="InterPro" id="IPR000847">
    <property type="entry name" value="LysR_HTH_N"/>
</dbReference>
<keyword evidence="2" id="KW-0805">Transcription regulation</keyword>
<protein>
    <submittedName>
        <fullName evidence="6">LysR family transcriptional regulator</fullName>
    </submittedName>
</protein>
<evidence type="ECO:0000256" key="4">
    <source>
        <dbReference type="ARBA" id="ARBA00023163"/>
    </source>
</evidence>
<sequence length="305" mass="34443">MIHSKVDLNLFVVLQAIYQHGSITLAAQQLHLTQPAVSHALARLRDTYQDPLFVRYGRKMVATELCQQIMPSVEAAMASLRGTLGSPNRANVLNQPRLLRLGLRDILESIFFPPLMQRVQQQAPNLSIDSRQITLVDIDKQLSEQQLDIVIDVLTPTGRGIKSQLICNEHFSLVCRPDHPILAQLNLANYQQYPHGIVSLKGSKVDVVDMALAKHGITRNVVLRCEHYFAAASVACQGDMLLTMPNSYAKLLQQKLPVVVSPLPFEVPPLPVHMYWHEQAEHDPINNWLREQFEQMAEQLFGRLD</sequence>
<organism evidence="6 7">
    <name type="scientific">Shewanella maritima</name>
    <dbReference type="NCBI Taxonomy" id="2520507"/>
    <lineage>
        <taxon>Bacteria</taxon>
        <taxon>Pseudomonadati</taxon>
        <taxon>Pseudomonadota</taxon>
        <taxon>Gammaproteobacteria</taxon>
        <taxon>Alteromonadales</taxon>
        <taxon>Shewanellaceae</taxon>
        <taxon>Shewanella</taxon>
    </lineage>
</organism>
<dbReference type="SUPFAM" id="SSF53850">
    <property type="entry name" value="Periplasmic binding protein-like II"/>
    <property type="match status" value="1"/>
</dbReference>
<evidence type="ECO:0000256" key="2">
    <source>
        <dbReference type="ARBA" id="ARBA00023015"/>
    </source>
</evidence>
<keyword evidence="7" id="KW-1185">Reference proteome</keyword>
<evidence type="ECO:0000313" key="7">
    <source>
        <dbReference type="Proteomes" id="UP000291106"/>
    </source>
</evidence>
<reference evidence="6 7" key="1">
    <citation type="submission" date="2019-02" db="EMBL/GenBank/DDBJ databases">
        <title>Shewanella sp. D4-2 isolated from Dokdo Island.</title>
        <authorList>
            <person name="Baek K."/>
        </authorList>
    </citation>
    <scope>NUCLEOTIDE SEQUENCE [LARGE SCALE GENOMIC DNA]</scope>
    <source>
        <strain evidence="6 7">D4-2</strain>
    </source>
</reference>
<dbReference type="RefSeq" id="WP_130599701.1">
    <property type="nucleotide sequence ID" value="NZ_CP036200.1"/>
</dbReference>
<dbReference type="SUPFAM" id="SSF46785">
    <property type="entry name" value="Winged helix' DNA-binding domain"/>
    <property type="match status" value="1"/>
</dbReference>
<evidence type="ECO:0000259" key="5">
    <source>
        <dbReference type="PROSITE" id="PS50931"/>
    </source>
</evidence>
<comment type="similarity">
    <text evidence="1">Belongs to the LysR transcriptional regulatory family.</text>
</comment>
<dbReference type="PANTHER" id="PTHR30118">
    <property type="entry name" value="HTH-TYPE TRANSCRIPTIONAL REGULATOR LEUO-RELATED"/>
    <property type="match status" value="1"/>
</dbReference>
<keyword evidence="3" id="KW-0238">DNA-binding</keyword>
<dbReference type="PANTHER" id="PTHR30118:SF15">
    <property type="entry name" value="TRANSCRIPTIONAL REGULATORY PROTEIN"/>
    <property type="match status" value="1"/>
</dbReference>
<dbReference type="KEGG" id="smai:EXU30_10110"/>
<dbReference type="Pfam" id="PF00126">
    <property type="entry name" value="HTH_1"/>
    <property type="match status" value="1"/>
</dbReference>
<evidence type="ECO:0000256" key="3">
    <source>
        <dbReference type="ARBA" id="ARBA00023125"/>
    </source>
</evidence>
<gene>
    <name evidence="6" type="ORF">EXU30_10110</name>
</gene>
<dbReference type="Gene3D" id="3.40.190.10">
    <property type="entry name" value="Periplasmic binding protein-like II"/>
    <property type="match status" value="2"/>
</dbReference>
<dbReference type="GO" id="GO:0003700">
    <property type="term" value="F:DNA-binding transcription factor activity"/>
    <property type="evidence" value="ECO:0007669"/>
    <property type="project" value="InterPro"/>
</dbReference>